<dbReference type="AlphaFoldDB" id="A0A7Y6TWC2"/>
<evidence type="ECO:0000256" key="1">
    <source>
        <dbReference type="ARBA" id="ARBA00004651"/>
    </source>
</evidence>
<feature type="transmembrane region" description="Helical" evidence="7">
    <location>
        <begin position="144"/>
        <end position="165"/>
    </location>
</feature>
<sequence>MANPALSNEMPKRALGLALLVIATAQLMLVLDDSIVNIALPSIQRQFDVSASALPWIVNAYLLAFGGLLLFGGRVGDLFGRLRLFRVGIVIFTLASLVGGFGVNVEMLISSRALQGVGAALAAPNALALIATNFPVGKPRNQAMAIYGAMSALGITAGVLLGGVLTGMLSWRWVFFINAPIGLVVLLGSRALIEGERGTGELGTFDAFAATAAVMALALGISRGGEHSWTDPTTLVAFAGAAVLLVVFLGMQSRSAQPMLPLSLLAERNRAGSYTAMLLFGAGMMGTYYLLTLYMQQVLLFSPTLGGLASLPFAAGIVLGAGVSSKLVEKLPPRLIAAPGLLLGAVGMLWLSQLSVDSSYFAHVMPGVLAVSFGLGASAIVMTLTAVYGVSEDRTGVASALVNMAQQIGAALGIAAMTTVSTLVTNARLPEAASLLREAAGNSSATMHARQALTEGYSAALLAGAVILLAAAVVVGVAVNTRRTQAAAGALAG</sequence>
<accession>A0A7Y6TWC2</accession>
<feature type="transmembrane region" description="Helical" evidence="7">
    <location>
        <begin position="297"/>
        <end position="323"/>
    </location>
</feature>
<feature type="transmembrane region" description="Helical" evidence="7">
    <location>
        <begin position="335"/>
        <end position="352"/>
    </location>
</feature>
<evidence type="ECO:0000256" key="7">
    <source>
        <dbReference type="SAM" id="Phobius"/>
    </source>
</evidence>
<feature type="transmembrane region" description="Helical" evidence="7">
    <location>
        <begin position="457"/>
        <end position="479"/>
    </location>
</feature>
<dbReference type="PANTHER" id="PTHR42718">
    <property type="entry name" value="MAJOR FACILITATOR SUPERFAMILY MULTIDRUG TRANSPORTER MFSC"/>
    <property type="match status" value="1"/>
</dbReference>
<feature type="transmembrane region" description="Helical" evidence="7">
    <location>
        <begin position="234"/>
        <end position="251"/>
    </location>
</feature>
<proteinExistence type="predicted"/>
<dbReference type="Gene3D" id="1.20.1720.10">
    <property type="entry name" value="Multidrug resistance protein D"/>
    <property type="match status" value="1"/>
</dbReference>
<dbReference type="SUPFAM" id="SSF103473">
    <property type="entry name" value="MFS general substrate transporter"/>
    <property type="match status" value="1"/>
</dbReference>
<evidence type="ECO:0000256" key="6">
    <source>
        <dbReference type="ARBA" id="ARBA00023136"/>
    </source>
</evidence>
<evidence type="ECO:0000259" key="8">
    <source>
        <dbReference type="PROSITE" id="PS50850"/>
    </source>
</evidence>
<comment type="subcellular location">
    <subcellularLocation>
        <location evidence="1">Cell membrane</location>
        <topology evidence="1">Multi-pass membrane protein</topology>
    </subcellularLocation>
</comment>
<keyword evidence="4 7" id="KW-0812">Transmembrane</keyword>
<dbReference type="PANTHER" id="PTHR42718:SF46">
    <property type="entry name" value="BLR6921 PROTEIN"/>
    <property type="match status" value="1"/>
</dbReference>
<organism evidence="9 10">
    <name type="scientific">Piscinibacter koreensis</name>
    <dbReference type="NCBI Taxonomy" id="2742824"/>
    <lineage>
        <taxon>Bacteria</taxon>
        <taxon>Pseudomonadati</taxon>
        <taxon>Pseudomonadota</taxon>
        <taxon>Betaproteobacteria</taxon>
        <taxon>Burkholderiales</taxon>
        <taxon>Sphaerotilaceae</taxon>
        <taxon>Piscinibacter</taxon>
    </lineage>
</organism>
<feature type="transmembrane region" description="Helical" evidence="7">
    <location>
        <begin position="113"/>
        <end position="132"/>
    </location>
</feature>
<feature type="transmembrane region" description="Helical" evidence="7">
    <location>
        <begin position="53"/>
        <end position="72"/>
    </location>
</feature>
<dbReference type="InterPro" id="IPR020846">
    <property type="entry name" value="MFS_dom"/>
</dbReference>
<feature type="transmembrane region" description="Helical" evidence="7">
    <location>
        <begin position="364"/>
        <end position="388"/>
    </location>
</feature>
<dbReference type="InterPro" id="IPR036259">
    <property type="entry name" value="MFS_trans_sf"/>
</dbReference>
<dbReference type="GO" id="GO:0022857">
    <property type="term" value="F:transmembrane transporter activity"/>
    <property type="evidence" value="ECO:0007669"/>
    <property type="project" value="InterPro"/>
</dbReference>
<evidence type="ECO:0000256" key="4">
    <source>
        <dbReference type="ARBA" id="ARBA00022692"/>
    </source>
</evidence>
<dbReference type="Pfam" id="PF07690">
    <property type="entry name" value="MFS_1"/>
    <property type="match status" value="1"/>
</dbReference>
<dbReference type="CDD" id="cd17321">
    <property type="entry name" value="MFS_MMR_MDR_like"/>
    <property type="match status" value="1"/>
</dbReference>
<feature type="transmembrane region" description="Helical" evidence="7">
    <location>
        <begin position="84"/>
        <end position="101"/>
    </location>
</feature>
<keyword evidence="5 7" id="KW-1133">Transmembrane helix</keyword>
<feature type="transmembrane region" description="Helical" evidence="7">
    <location>
        <begin position="271"/>
        <end position="291"/>
    </location>
</feature>
<evidence type="ECO:0000313" key="10">
    <source>
        <dbReference type="Proteomes" id="UP000529637"/>
    </source>
</evidence>
<keyword evidence="3" id="KW-1003">Cell membrane</keyword>
<evidence type="ECO:0000256" key="5">
    <source>
        <dbReference type="ARBA" id="ARBA00022989"/>
    </source>
</evidence>
<protein>
    <submittedName>
        <fullName evidence="9">MFS transporter</fullName>
    </submittedName>
</protein>
<keyword evidence="10" id="KW-1185">Reference proteome</keyword>
<dbReference type="EMBL" id="JABWMJ010000003">
    <property type="protein sequence ID" value="NUZ05974.1"/>
    <property type="molecule type" value="Genomic_DNA"/>
</dbReference>
<reference evidence="9 10" key="1">
    <citation type="submission" date="2020-06" db="EMBL/GenBank/DDBJ databases">
        <title>Schlegella sp. ID0723 isolated from air conditioner.</title>
        <authorList>
            <person name="Kim D.Y."/>
            <person name="Kim D.-U."/>
        </authorList>
    </citation>
    <scope>NUCLEOTIDE SEQUENCE [LARGE SCALE GENOMIC DNA]</scope>
    <source>
        <strain evidence="9 10">ID0723</strain>
    </source>
</reference>
<dbReference type="Proteomes" id="UP000529637">
    <property type="component" value="Unassembled WGS sequence"/>
</dbReference>
<feature type="transmembrane region" description="Helical" evidence="7">
    <location>
        <begin position="400"/>
        <end position="424"/>
    </location>
</feature>
<dbReference type="InterPro" id="IPR011701">
    <property type="entry name" value="MFS"/>
</dbReference>
<keyword evidence="6 7" id="KW-0472">Membrane</keyword>
<feature type="transmembrane region" description="Helical" evidence="7">
    <location>
        <begin position="171"/>
        <end position="193"/>
    </location>
</feature>
<dbReference type="RefSeq" id="WP_176068403.1">
    <property type="nucleotide sequence ID" value="NZ_JABWMJ010000003.1"/>
</dbReference>
<dbReference type="PROSITE" id="PS50850">
    <property type="entry name" value="MFS"/>
    <property type="match status" value="1"/>
</dbReference>
<gene>
    <name evidence="9" type="ORF">HQN59_09375</name>
</gene>
<keyword evidence="2" id="KW-0813">Transport</keyword>
<feature type="transmembrane region" description="Helical" evidence="7">
    <location>
        <begin position="205"/>
        <end position="222"/>
    </location>
</feature>
<dbReference type="GO" id="GO:0005886">
    <property type="term" value="C:plasma membrane"/>
    <property type="evidence" value="ECO:0007669"/>
    <property type="project" value="UniProtKB-SubCell"/>
</dbReference>
<evidence type="ECO:0000256" key="2">
    <source>
        <dbReference type="ARBA" id="ARBA00022448"/>
    </source>
</evidence>
<evidence type="ECO:0000313" key="9">
    <source>
        <dbReference type="EMBL" id="NUZ05974.1"/>
    </source>
</evidence>
<dbReference type="PRINTS" id="PR01036">
    <property type="entry name" value="TCRTETB"/>
</dbReference>
<name>A0A7Y6TWC2_9BURK</name>
<comment type="caution">
    <text evidence="9">The sequence shown here is derived from an EMBL/GenBank/DDBJ whole genome shotgun (WGS) entry which is preliminary data.</text>
</comment>
<dbReference type="Gene3D" id="1.20.1250.20">
    <property type="entry name" value="MFS general substrate transporter like domains"/>
    <property type="match status" value="1"/>
</dbReference>
<evidence type="ECO:0000256" key="3">
    <source>
        <dbReference type="ARBA" id="ARBA00022475"/>
    </source>
</evidence>
<feature type="domain" description="Major facilitator superfamily (MFS) profile" evidence="8">
    <location>
        <begin position="18"/>
        <end position="482"/>
    </location>
</feature>